<keyword evidence="1" id="KW-0413">Isomerase</keyword>
<dbReference type="GO" id="GO:0016853">
    <property type="term" value="F:isomerase activity"/>
    <property type="evidence" value="ECO:0007669"/>
    <property type="project" value="UniProtKB-KW"/>
</dbReference>
<dbReference type="InterPro" id="IPR011051">
    <property type="entry name" value="RmlC_Cupin_sf"/>
</dbReference>
<dbReference type="InterPro" id="IPR014710">
    <property type="entry name" value="RmlC-like_jellyroll"/>
</dbReference>
<sequence length="130" mass="13735">MTPHTPANNSGTDDAAACAFPAKAAPPCGTCFYFFEYPSSHDASPEQLDALLKGGQTSDTHDHPGMHVSDTTDYLIMLSGELTAIVEDGEATLRPGDMMVNRGGYRAFENRGPMPARFAVVSIGATAAVR</sequence>
<dbReference type="PANTHER" id="PTHR36156:SF2">
    <property type="entry name" value="CUPIN TYPE-2 DOMAIN-CONTAINING PROTEIN"/>
    <property type="match status" value="1"/>
</dbReference>
<dbReference type="InterPro" id="IPR047142">
    <property type="entry name" value="OryJ/VirC-like"/>
</dbReference>
<gene>
    <name evidence="1" type="ORF">GGR39_002149</name>
</gene>
<dbReference type="Proteomes" id="UP000561459">
    <property type="component" value="Unassembled WGS sequence"/>
</dbReference>
<evidence type="ECO:0000313" key="1">
    <source>
        <dbReference type="EMBL" id="MBB3940492.1"/>
    </source>
</evidence>
<reference evidence="1 2" key="1">
    <citation type="submission" date="2020-08" db="EMBL/GenBank/DDBJ databases">
        <title>Genomic Encyclopedia of Type Strains, Phase IV (KMG-IV): sequencing the most valuable type-strain genomes for metagenomic binning, comparative biology and taxonomic classification.</title>
        <authorList>
            <person name="Goeker M."/>
        </authorList>
    </citation>
    <scope>NUCLEOTIDE SEQUENCE [LARGE SCALE GENOMIC DNA]</scope>
    <source>
        <strain evidence="1 2">DSM 27568</strain>
    </source>
</reference>
<dbReference type="RefSeq" id="WP_221226080.1">
    <property type="nucleotide sequence ID" value="NZ_JACIDY010000004.1"/>
</dbReference>
<dbReference type="PANTHER" id="PTHR36156">
    <property type="entry name" value="SLR2101 PROTEIN"/>
    <property type="match status" value="1"/>
</dbReference>
<accession>A0A7W6C0Z8</accession>
<dbReference type="EMBL" id="JACIDY010000004">
    <property type="protein sequence ID" value="MBB3940492.1"/>
    <property type="molecule type" value="Genomic_DNA"/>
</dbReference>
<protein>
    <submittedName>
        <fullName evidence="1">Mannose-6-phosphate isomerase-like protein (Cupin superfamily)</fullName>
    </submittedName>
</protein>
<name>A0A7W6C0Z8_9SPHN</name>
<keyword evidence="2" id="KW-1185">Reference proteome</keyword>
<dbReference type="Gene3D" id="2.60.120.10">
    <property type="entry name" value="Jelly Rolls"/>
    <property type="match status" value="1"/>
</dbReference>
<dbReference type="SUPFAM" id="SSF51182">
    <property type="entry name" value="RmlC-like cupins"/>
    <property type="match status" value="1"/>
</dbReference>
<proteinExistence type="predicted"/>
<evidence type="ECO:0000313" key="2">
    <source>
        <dbReference type="Proteomes" id="UP000561459"/>
    </source>
</evidence>
<organism evidence="1 2">
    <name type="scientific">Novosphingobium fluoreni</name>
    <dbReference type="NCBI Taxonomy" id="1391222"/>
    <lineage>
        <taxon>Bacteria</taxon>
        <taxon>Pseudomonadati</taxon>
        <taxon>Pseudomonadota</taxon>
        <taxon>Alphaproteobacteria</taxon>
        <taxon>Sphingomonadales</taxon>
        <taxon>Sphingomonadaceae</taxon>
        <taxon>Novosphingobium</taxon>
    </lineage>
</organism>
<dbReference type="AlphaFoldDB" id="A0A7W6C0Z8"/>
<comment type="caution">
    <text evidence="1">The sequence shown here is derived from an EMBL/GenBank/DDBJ whole genome shotgun (WGS) entry which is preliminary data.</text>
</comment>